<proteinExistence type="predicted"/>
<organism evidence="4 5">
    <name type="scientific">Cuscuta australis</name>
    <dbReference type="NCBI Taxonomy" id="267555"/>
    <lineage>
        <taxon>Eukaryota</taxon>
        <taxon>Viridiplantae</taxon>
        <taxon>Streptophyta</taxon>
        <taxon>Embryophyta</taxon>
        <taxon>Tracheophyta</taxon>
        <taxon>Spermatophyta</taxon>
        <taxon>Magnoliopsida</taxon>
        <taxon>eudicotyledons</taxon>
        <taxon>Gunneridae</taxon>
        <taxon>Pentapetalae</taxon>
        <taxon>asterids</taxon>
        <taxon>lamiids</taxon>
        <taxon>Solanales</taxon>
        <taxon>Convolvulaceae</taxon>
        <taxon>Cuscuteae</taxon>
        <taxon>Cuscuta</taxon>
        <taxon>Cuscuta subgen. Grammica</taxon>
        <taxon>Cuscuta sect. Cleistogrammica</taxon>
    </lineage>
</organism>
<dbReference type="EMBL" id="NQVE01000125">
    <property type="protein sequence ID" value="RAL46086.1"/>
    <property type="molecule type" value="Genomic_DNA"/>
</dbReference>
<keyword evidence="2" id="KW-0472">Membrane</keyword>
<name>A0A328DKS5_9ASTE</name>
<evidence type="ECO:0000256" key="3">
    <source>
        <dbReference type="SAM" id="SignalP"/>
    </source>
</evidence>
<feature type="compositionally biased region" description="Low complexity" evidence="1">
    <location>
        <begin position="72"/>
        <end position="89"/>
    </location>
</feature>
<evidence type="ECO:0000313" key="4">
    <source>
        <dbReference type="EMBL" id="RAL46086.1"/>
    </source>
</evidence>
<accession>A0A328DKS5</accession>
<evidence type="ECO:0000256" key="2">
    <source>
        <dbReference type="SAM" id="Phobius"/>
    </source>
</evidence>
<reference evidence="4 5" key="1">
    <citation type="submission" date="2018-06" db="EMBL/GenBank/DDBJ databases">
        <title>The Genome of Cuscuta australis (Dodder) Provides Insight into the Evolution of Plant Parasitism.</title>
        <authorList>
            <person name="Liu H."/>
        </authorList>
    </citation>
    <scope>NUCLEOTIDE SEQUENCE [LARGE SCALE GENOMIC DNA]</scope>
    <source>
        <strain evidence="5">cv. Yunnan</strain>
        <tissue evidence="4">Vines</tissue>
    </source>
</reference>
<feature type="transmembrane region" description="Helical" evidence="2">
    <location>
        <begin position="111"/>
        <end position="131"/>
    </location>
</feature>
<feature type="signal peptide" evidence="3">
    <location>
        <begin position="1"/>
        <end position="23"/>
    </location>
</feature>
<protein>
    <submittedName>
        <fullName evidence="4">Uncharacterized protein</fullName>
    </submittedName>
</protein>
<comment type="caution">
    <text evidence="4">The sequence shown here is derived from an EMBL/GenBank/DDBJ whole genome shotgun (WGS) entry which is preliminary data.</text>
</comment>
<dbReference type="PANTHER" id="PTHR36721:SF15">
    <property type="entry name" value="EN_SPM-LIKE TRANSPOSON PROTEIN"/>
    <property type="match status" value="1"/>
</dbReference>
<evidence type="ECO:0000256" key="1">
    <source>
        <dbReference type="SAM" id="MobiDB-lite"/>
    </source>
</evidence>
<gene>
    <name evidence="4" type="ORF">DM860_006240</name>
</gene>
<dbReference type="PANTHER" id="PTHR36721">
    <property type="entry name" value="PROLINE-RICH FAMILY PROTEIN"/>
    <property type="match status" value="1"/>
</dbReference>
<feature type="chain" id="PRO_5016274788" evidence="3">
    <location>
        <begin position="24"/>
        <end position="152"/>
    </location>
</feature>
<keyword evidence="3" id="KW-0732">Signal</keyword>
<keyword evidence="2" id="KW-1133">Transmembrane helix</keyword>
<evidence type="ECO:0000313" key="5">
    <source>
        <dbReference type="Proteomes" id="UP000249390"/>
    </source>
</evidence>
<keyword evidence="2" id="KW-0812">Transmembrane</keyword>
<sequence length="152" mass="15245">MAALPTLLIAVLVAHLCNLHALAGHSPAPAPAPAPLSGPHADSPPPAFRSPSPSPSDAADRAPPAPPPLKFNVSASPAPAPDPDAVNDVSHADVEEASGTTGRGMSGGRKAGIAVGVIAGACVVGIGAVVYKKRQRNILRSRYGYGGEREMV</sequence>
<dbReference type="AlphaFoldDB" id="A0A328DKS5"/>
<dbReference type="Proteomes" id="UP000249390">
    <property type="component" value="Unassembled WGS sequence"/>
</dbReference>
<keyword evidence="5" id="KW-1185">Reference proteome</keyword>
<feature type="region of interest" description="Disordered" evidence="1">
    <location>
        <begin position="28"/>
        <end position="106"/>
    </location>
</feature>
<feature type="compositionally biased region" description="Pro residues" evidence="1">
    <location>
        <begin position="28"/>
        <end position="54"/>
    </location>
</feature>